<feature type="compositionally biased region" description="Low complexity" evidence="1">
    <location>
        <begin position="213"/>
        <end position="225"/>
    </location>
</feature>
<dbReference type="SMART" id="SM00317">
    <property type="entry name" value="SET"/>
    <property type="match status" value="1"/>
</dbReference>
<comment type="caution">
    <text evidence="3">The sequence shown here is derived from an EMBL/GenBank/DDBJ whole genome shotgun (WGS) entry which is preliminary data.</text>
</comment>
<keyword evidence="5" id="KW-1185">Reference proteome</keyword>
<evidence type="ECO:0000313" key="3">
    <source>
        <dbReference type="EMBL" id="GIL85140.1"/>
    </source>
</evidence>
<protein>
    <recommendedName>
        <fullName evidence="2">SET domain-containing protein</fullName>
    </recommendedName>
</protein>
<feature type="compositionally biased region" description="Polar residues" evidence="1">
    <location>
        <begin position="245"/>
        <end position="255"/>
    </location>
</feature>
<organism evidence="3 5">
    <name type="scientific">Volvox reticuliferus</name>
    <dbReference type="NCBI Taxonomy" id="1737510"/>
    <lineage>
        <taxon>Eukaryota</taxon>
        <taxon>Viridiplantae</taxon>
        <taxon>Chlorophyta</taxon>
        <taxon>core chlorophytes</taxon>
        <taxon>Chlorophyceae</taxon>
        <taxon>CS clade</taxon>
        <taxon>Chlamydomonadales</taxon>
        <taxon>Volvocaceae</taxon>
        <taxon>Volvox</taxon>
    </lineage>
</organism>
<evidence type="ECO:0000313" key="4">
    <source>
        <dbReference type="EMBL" id="GIM06568.1"/>
    </source>
</evidence>
<dbReference type="AlphaFoldDB" id="A0A8J4CN73"/>
<evidence type="ECO:0000313" key="5">
    <source>
        <dbReference type="Proteomes" id="UP000747110"/>
    </source>
</evidence>
<dbReference type="PANTHER" id="PTHR47436">
    <property type="entry name" value="HISTONE-LYSINE N-METHYLTRANSFERASE ATXR2"/>
    <property type="match status" value="1"/>
</dbReference>
<dbReference type="CDD" id="cd20071">
    <property type="entry name" value="SET_SMYD"/>
    <property type="match status" value="1"/>
</dbReference>
<dbReference type="PANTHER" id="PTHR47436:SF1">
    <property type="entry name" value="SET DOMAIN-CONTAINING PROTEIN"/>
    <property type="match status" value="1"/>
</dbReference>
<dbReference type="SUPFAM" id="SSF82199">
    <property type="entry name" value="SET domain"/>
    <property type="match status" value="1"/>
</dbReference>
<reference evidence="3" key="1">
    <citation type="journal article" date="2021" name="Proc. Natl. Acad. Sci. U.S.A.">
        <title>Three genomes in the algal genus Volvox reveal the fate of a haploid sex-determining region after a transition to homothallism.</title>
        <authorList>
            <person name="Yamamoto K."/>
            <person name="Hamaji T."/>
            <person name="Kawai-Toyooka H."/>
            <person name="Matsuzaki R."/>
            <person name="Takahashi F."/>
            <person name="Nishimura Y."/>
            <person name="Kawachi M."/>
            <person name="Noguchi H."/>
            <person name="Minakuchi Y."/>
            <person name="Umen J.G."/>
            <person name="Toyoda A."/>
            <person name="Nozaki H."/>
        </authorList>
    </citation>
    <scope>NUCLEOTIDE SEQUENCE</scope>
    <source>
        <strain evidence="4">NIES-3785</strain>
        <strain evidence="3">NIES-3786</strain>
    </source>
</reference>
<dbReference type="InterPro" id="IPR001214">
    <property type="entry name" value="SET_dom"/>
</dbReference>
<gene>
    <name evidence="3" type="ORF">Vretifemale_13548</name>
    <name evidence="4" type="ORF">Vretimale_10792</name>
</gene>
<evidence type="ECO:0000256" key="1">
    <source>
        <dbReference type="SAM" id="MobiDB-lite"/>
    </source>
</evidence>
<dbReference type="InterPro" id="IPR044237">
    <property type="entry name" value="ATXR2-like"/>
</dbReference>
<dbReference type="EMBL" id="BNCP01000032">
    <property type="protein sequence ID" value="GIL85140.1"/>
    <property type="molecule type" value="Genomic_DNA"/>
</dbReference>
<dbReference type="Proteomes" id="UP000747110">
    <property type="component" value="Unassembled WGS sequence"/>
</dbReference>
<dbReference type="EMBL" id="BNCQ01000021">
    <property type="protein sequence ID" value="GIM06568.1"/>
    <property type="molecule type" value="Genomic_DNA"/>
</dbReference>
<dbReference type="PROSITE" id="PS50280">
    <property type="entry name" value="SET"/>
    <property type="match status" value="1"/>
</dbReference>
<accession>A0A8J4CN73</accession>
<dbReference type="GO" id="GO:0008168">
    <property type="term" value="F:methyltransferase activity"/>
    <property type="evidence" value="ECO:0007669"/>
    <property type="project" value="InterPro"/>
</dbReference>
<evidence type="ECO:0000259" key="2">
    <source>
        <dbReference type="PROSITE" id="PS50280"/>
    </source>
</evidence>
<dbReference type="Pfam" id="PF00856">
    <property type="entry name" value="SET"/>
    <property type="match status" value="1"/>
</dbReference>
<feature type="region of interest" description="Disordered" evidence="1">
    <location>
        <begin position="213"/>
        <end position="256"/>
    </location>
</feature>
<dbReference type="InterPro" id="IPR046341">
    <property type="entry name" value="SET_dom_sf"/>
</dbReference>
<dbReference type="OrthoDB" id="5945798at2759"/>
<feature type="domain" description="SET" evidence="2">
    <location>
        <begin position="29"/>
        <end position="556"/>
    </location>
</feature>
<dbReference type="Gene3D" id="2.170.270.10">
    <property type="entry name" value="SET domain"/>
    <property type="match status" value="1"/>
</dbReference>
<proteinExistence type="predicted"/>
<name>A0A8J4CN73_9CHLO</name>
<sequence>MSSPLLLQCYERESQISYYNQVLLDAKASSIEVNLDVNDKGKGLVATRDISEGATIFVERPLVHLQHLDNHWSAIVCQTCLRFVGSIERQVGHKLRCLVDQLRGAQRGTSISDDGSSDGGGASEIDLDGALEAGERLEQIYAHVAPEQLAELCSGTVKLPLSEEFQLPEPVPCRRGCGALYCGAACEAEAWEHAHCLLCPSSALVGSAAATTAAASSPESPQANSTQPSGMADMAEAASSSSAATNTRGQSSSYDVASEDGAAGLSMEAALSAGPSSAGRGPRCASGRLVASGPSVAAPMEAVTEDLWGISIDRRALASFCEHALETNEIFLLAAQVVAATLLKAARLVVVGEQSEGAAAVATAPGPSSGGPGPSSDAYQSALLAAWRPFMYGWKRCWWESVAVPDDVDDEEEFRAQLRSLASDSLELLAAGIKDPRFGPDLFQLEVYGSIVGMFELNNMGLSVSSPVEDYFLAVDEMEEGTEKREVTKVTQPLLDALDAEYATPCEATAFLALQSCINHSCDPNCTAACDTGDRTVTVLAQRDIPAGEEITLSYIDVSLPYKERQSELRDYGFVCRCVRCLAEAAEARGRRKGAARGVKVGRRR</sequence>
<dbReference type="Proteomes" id="UP000722791">
    <property type="component" value="Unassembled WGS sequence"/>
</dbReference>